<evidence type="ECO:0000256" key="5">
    <source>
        <dbReference type="ARBA" id="ARBA00023242"/>
    </source>
</evidence>
<feature type="compositionally biased region" description="Polar residues" evidence="6">
    <location>
        <begin position="902"/>
        <end position="911"/>
    </location>
</feature>
<organism evidence="8 9">
    <name type="scientific">Aulographum hederae CBS 113979</name>
    <dbReference type="NCBI Taxonomy" id="1176131"/>
    <lineage>
        <taxon>Eukaryota</taxon>
        <taxon>Fungi</taxon>
        <taxon>Dikarya</taxon>
        <taxon>Ascomycota</taxon>
        <taxon>Pezizomycotina</taxon>
        <taxon>Dothideomycetes</taxon>
        <taxon>Pleosporomycetidae</taxon>
        <taxon>Aulographales</taxon>
        <taxon>Aulographaceae</taxon>
    </lineage>
</organism>
<dbReference type="Gene3D" id="1.10.3260.10">
    <property type="entry name" value="DNA ligase, ATP-dependent, N-terminal domain"/>
    <property type="match status" value="1"/>
</dbReference>
<dbReference type="SUPFAM" id="SSF56091">
    <property type="entry name" value="DNA ligase/mRNA capping enzyme, catalytic domain"/>
    <property type="match status" value="1"/>
</dbReference>
<name>A0A6G1H0P3_9PEZI</name>
<evidence type="ECO:0000256" key="2">
    <source>
        <dbReference type="ARBA" id="ARBA00022598"/>
    </source>
</evidence>
<feature type="region of interest" description="Disordered" evidence="6">
    <location>
        <begin position="946"/>
        <end position="1010"/>
    </location>
</feature>
<dbReference type="OrthoDB" id="2160351at2759"/>
<feature type="compositionally biased region" description="Low complexity" evidence="6">
    <location>
        <begin position="701"/>
        <end position="727"/>
    </location>
</feature>
<dbReference type="InterPro" id="IPR029710">
    <property type="entry name" value="LIG4"/>
</dbReference>
<evidence type="ECO:0000256" key="1">
    <source>
        <dbReference type="ARBA" id="ARBA00007572"/>
    </source>
</evidence>
<dbReference type="Gene3D" id="3.30.470.30">
    <property type="entry name" value="DNA ligase/mRNA capping enzyme"/>
    <property type="match status" value="1"/>
</dbReference>
<keyword evidence="5" id="KW-0539">Nucleus</keyword>
<keyword evidence="4" id="KW-0067">ATP-binding</keyword>
<dbReference type="InterPro" id="IPR012308">
    <property type="entry name" value="DNA_ligase_ATP-dep_N"/>
</dbReference>
<dbReference type="CDD" id="cd08039">
    <property type="entry name" value="Adenylation_DNA_ligase_Fungal"/>
    <property type="match status" value="1"/>
</dbReference>
<evidence type="ECO:0000256" key="6">
    <source>
        <dbReference type="SAM" id="MobiDB-lite"/>
    </source>
</evidence>
<dbReference type="GO" id="GO:0006303">
    <property type="term" value="P:double-strand break repair via nonhomologous end joining"/>
    <property type="evidence" value="ECO:0007669"/>
    <property type="project" value="TreeGrafter"/>
</dbReference>
<dbReference type="EMBL" id="ML977156">
    <property type="protein sequence ID" value="KAF1986569.1"/>
    <property type="molecule type" value="Genomic_DNA"/>
</dbReference>
<accession>A0A6G1H0P3</accession>
<dbReference type="InterPro" id="IPR012310">
    <property type="entry name" value="DNA_ligase_ATP-dep_cent"/>
</dbReference>
<feature type="domain" description="ATP-dependent DNA ligase family profile" evidence="7">
    <location>
        <begin position="394"/>
        <end position="538"/>
    </location>
</feature>
<feature type="region of interest" description="Disordered" evidence="6">
    <location>
        <begin position="660"/>
        <end position="920"/>
    </location>
</feature>
<gene>
    <name evidence="8" type="ORF">K402DRAFT_454217</name>
</gene>
<dbReference type="PANTHER" id="PTHR45997">
    <property type="entry name" value="DNA LIGASE 4"/>
    <property type="match status" value="1"/>
</dbReference>
<dbReference type="Proteomes" id="UP000800041">
    <property type="component" value="Unassembled WGS sequence"/>
</dbReference>
<dbReference type="PANTHER" id="PTHR45997:SF2">
    <property type="entry name" value="ATP DEPENDENT DNA LIGASE DOMAIN PROTEIN (AFU_ORTHOLOGUE AFUA_5G02430)"/>
    <property type="match status" value="1"/>
</dbReference>
<comment type="similarity">
    <text evidence="1">Belongs to the ATP-dependent DNA ligase family.</text>
</comment>
<feature type="compositionally biased region" description="Basic and acidic residues" evidence="6">
    <location>
        <begin position="661"/>
        <end position="679"/>
    </location>
</feature>
<sequence length="1276" mass="144545">MPFKFTYFCDLLSDLEKIQLRDPPLLRDARRLKIQSTVENWFKTHRRTIEDRSTNQVALLSTLFPERRTDRVYHIQEASLEKIAGRCLCLNSSKRKDLQNYKTSGRGDLGVCLENVLKQSDSEPKPGIALTVEDVDSALQNVASQCRFSSKEVRSRRGGETSKDCALESIFLRLTSRDAKWFVRLMLKDFAPVVLDPNLVLSRFHFLLPDLLRFQNSFDEAISLLQGEFNAYHADPNARSRAIFRREASKKLTPKIGVKIGRPPFEKARSISHCLKMVGKGRWNAEQKYDGEYCEIHIDLEQSPNWIKIYSKSGKESTKDRAAIHQTIRKSLCIETPLCKFKRRCILLGELLVYSDEERRILDFHKIRKHVSRSGSFLGTEQDSMPHDYEHLMIMFFDVLMIDDDMVLRKPHAERRAHLKHLMVPEEGRAQRARWIPLDFSVDGAEEELCQHYAQSRSERHEGLILKAADAPYFSLGTFGQDQYHGYIKVKADYMAELGEERDVADFAVVGASYNARQAQRCRLKNLRWTTFHLGCLENPEAVRFGAIPVFKVVGSIDQDQCIPNPELEAVNELGPFRSQPFLRAGGRLANPERIDLHLDASPCSKMDVVFNEPFVAEVLGSGFDKPPNKDFFMLRHPRVLKVHLDRTWKETISVDGLRSMADEARRTPKEPASDEHNKLLASIQRKFRQRDERESMSRMTTPRSALPSTPPSSRRTSPRSSRPTPSLIRIDTSELLPGDRIQRSGDGRSTPRPSSARGSIDTPPSSRESRVRHRASITNGGPVKAIHQHEIVDLTNDMPPPPRTHPSSSRSSKHKRPGPAVLPTPPSSGESQVVKKPEHAIITTAISPETITPETSPGASRKRRMTNSSLPEISQPPIKRHRTNSTKSSSQSKAVMAINLKPSSASQPRRNTPLADITNISPSRIGTLATTTTTISTTINMSSSAKDKLYHTRSDTPSPEPFPRDHGHSRHQRANATPARPTPSPLSSTLKSSPPLPPPPGLPTNLAAYIETGFPSPPYPFFSGHCGYSNDPRAHPCPFATSTVYLSRSITGLRMLQHDLLPSHGGTRCRDLQHWDREVLFNTDPHGDVVGESPAERGKVKIVLVNSLQKEETERDIKEVLRWKFRDRVWVFHHEILIHWAAVEIAEAEAEAEAERLKGSFEFRSSGTTDTTRAAEEEREAIFASRTREAFWHCLVGRSDWVNEAGEVVWVGREELRGRDEWRPVLHLELLGEKGRGWREKEGSEGSEENVETVETVEILKFRKKISIELFTYYN</sequence>
<dbReference type="GO" id="GO:0032807">
    <property type="term" value="C:DNA ligase IV complex"/>
    <property type="evidence" value="ECO:0007669"/>
    <property type="project" value="TreeGrafter"/>
</dbReference>
<evidence type="ECO:0000256" key="3">
    <source>
        <dbReference type="ARBA" id="ARBA00022741"/>
    </source>
</evidence>
<dbReference type="InterPro" id="IPR012340">
    <property type="entry name" value="NA-bd_OB-fold"/>
</dbReference>
<dbReference type="Gene3D" id="2.40.50.140">
    <property type="entry name" value="Nucleic acid-binding proteins"/>
    <property type="match status" value="1"/>
</dbReference>
<dbReference type="GO" id="GO:0003910">
    <property type="term" value="F:DNA ligase (ATP) activity"/>
    <property type="evidence" value="ECO:0007669"/>
    <property type="project" value="InterPro"/>
</dbReference>
<dbReference type="GO" id="GO:0006297">
    <property type="term" value="P:nucleotide-excision repair, DNA gap filling"/>
    <property type="evidence" value="ECO:0007669"/>
    <property type="project" value="TreeGrafter"/>
</dbReference>
<dbReference type="InterPro" id="IPR036599">
    <property type="entry name" value="DNA_ligase_N_sf"/>
</dbReference>
<dbReference type="GO" id="GO:0005524">
    <property type="term" value="F:ATP binding"/>
    <property type="evidence" value="ECO:0007669"/>
    <property type="project" value="UniProtKB-KW"/>
</dbReference>
<protein>
    <recommendedName>
        <fullName evidence="7">ATP-dependent DNA ligase family profile domain-containing protein</fullName>
    </recommendedName>
</protein>
<evidence type="ECO:0000256" key="4">
    <source>
        <dbReference type="ARBA" id="ARBA00022840"/>
    </source>
</evidence>
<dbReference type="Pfam" id="PF01068">
    <property type="entry name" value="DNA_ligase_A_M"/>
    <property type="match status" value="1"/>
</dbReference>
<dbReference type="Pfam" id="PF04675">
    <property type="entry name" value="DNA_ligase_A_N"/>
    <property type="match status" value="1"/>
</dbReference>
<evidence type="ECO:0000313" key="9">
    <source>
        <dbReference type="Proteomes" id="UP000800041"/>
    </source>
</evidence>
<dbReference type="PROSITE" id="PS50160">
    <property type="entry name" value="DNA_LIGASE_A3"/>
    <property type="match status" value="1"/>
</dbReference>
<evidence type="ECO:0000313" key="8">
    <source>
        <dbReference type="EMBL" id="KAF1986569.1"/>
    </source>
</evidence>
<evidence type="ECO:0000259" key="7">
    <source>
        <dbReference type="PROSITE" id="PS50160"/>
    </source>
</evidence>
<feature type="compositionally biased region" description="Basic and acidic residues" evidence="6">
    <location>
        <begin position="946"/>
        <end position="955"/>
    </location>
</feature>
<keyword evidence="9" id="KW-1185">Reference proteome</keyword>
<feature type="compositionally biased region" description="Polar residues" evidence="6">
    <location>
        <begin position="845"/>
        <end position="859"/>
    </location>
</feature>
<feature type="compositionally biased region" description="Polar residues" evidence="6">
    <location>
        <begin position="752"/>
        <end position="767"/>
    </location>
</feature>
<reference evidence="8" key="1">
    <citation type="journal article" date="2020" name="Stud. Mycol.">
        <title>101 Dothideomycetes genomes: a test case for predicting lifestyles and emergence of pathogens.</title>
        <authorList>
            <person name="Haridas S."/>
            <person name="Albert R."/>
            <person name="Binder M."/>
            <person name="Bloem J."/>
            <person name="Labutti K."/>
            <person name="Salamov A."/>
            <person name="Andreopoulos B."/>
            <person name="Baker S."/>
            <person name="Barry K."/>
            <person name="Bills G."/>
            <person name="Bluhm B."/>
            <person name="Cannon C."/>
            <person name="Castanera R."/>
            <person name="Culley D."/>
            <person name="Daum C."/>
            <person name="Ezra D."/>
            <person name="Gonzalez J."/>
            <person name="Henrissat B."/>
            <person name="Kuo A."/>
            <person name="Liang C."/>
            <person name="Lipzen A."/>
            <person name="Lutzoni F."/>
            <person name="Magnuson J."/>
            <person name="Mondo S."/>
            <person name="Nolan M."/>
            <person name="Ohm R."/>
            <person name="Pangilinan J."/>
            <person name="Park H.-J."/>
            <person name="Ramirez L."/>
            <person name="Alfaro M."/>
            <person name="Sun H."/>
            <person name="Tritt A."/>
            <person name="Yoshinaga Y."/>
            <person name="Zwiers L.-H."/>
            <person name="Turgeon B."/>
            <person name="Goodwin S."/>
            <person name="Spatafora J."/>
            <person name="Crous P."/>
            <person name="Grigoriev I."/>
        </authorList>
    </citation>
    <scope>NUCLEOTIDE SEQUENCE</scope>
    <source>
        <strain evidence="8">CBS 113979</strain>
    </source>
</reference>
<keyword evidence="2" id="KW-0436">Ligase</keyword>
<dbReference type="AlphaFoldDB" id="A0A6G1H0P3"/>
<keyword evidence="3" id="KW-0547">Nucleotide-binding</keyword>
<proteinExistence type="inferred from homology"/>
<dbReference type="GO" id="GO:0003677">
    <property type="term" value="F:DNA binding"/>
    <property type="evidence" value="ECO:0007669"/>
    <property type="project" value="InterPro"/>
</dbReference>
<dbReference type="GO" id="GO:0006310">
    <property type="term" value="P:DNA recombination"/>
    <property type="evidence" value="ECO:0007669"/>
    <property type="project" value="InterPro"/>
</dbReference>